<accession>A0A0F9BXP3</accession>
<dbReference type="AlphaFoldDB" id="A0A0F9BXP3"/>
<proteinExistence type="predicted"/>
<organism evidence="1">
    <name type="scientific">marine sediment metagenome</name>
    <dbReference type="NCBI Taxonomy" id="412755"/>
    <lineage>
        <taxon>unclassified sequences</taxon>
        <taxon>metagenomes</taxon>
        <taxon>ecological metagenomes</taxon>
    </lineage>
</organism>
<protein>
    <submittedName>
        <fullName evidence="1">Uncharacterized protein</fullName>
    </submittedName>
</protein>
<name>A0A0F9BXP3_9ZZZZ</name>
<evidence type="ECO:0000313" key="1">
    <source>
        <dbReference type="EMBL" id="KKK89216.1"/>
    </source>
</evidence>
<gene>
    <name evidence="1" type="ORF">LCGC14_2735330</name>
</gene>
<sequence>MSEHDYGNMTIATAQEQIDGILRDSEDVYHSKSGTPGRDTRMEHIGMLFKVTSGELNTAAPAGDLPISHRGFSTETRKVMEEGLELQEEKQQARVEEATALRDELVKDFDFESVAVEKDIPAWKIRCWQTQKSLAKKDYAAVAASLRKELMLLKAPTDRMTMLDNLNMPDGVPESHRETGYRDMMVWVAEESKRKAVGIAATVKSMGG</sequence>
<comment type="caution">
    <text evidence="1">The sequence shown here is derived from an EMBL/GenBank/DDBJ whole genome shotgun (WGS) entry which is preliminary data.</text>
</comment>
<dbReference type="EMBL" id="LAZR01049623">
    <property type="protein sequence ID" value="KKK89216.1"/>
    <property type="molecule type" value="Genomic_DNA"/>
</dbReference>
<reference evidence="1" key="1">
    <citation type="journal article" date="2015" name="Nature">
        <title>Complex archaea that bridge the gap between prokaryotes and eukaryotes.</title>
        <authorList>
            <person name="Spang A."/>
            <person name="Saw J.H."/>
            <person name="Jorgensen S.L."/>
            <person name="Zaremba-Niedzwiedzka K."/>
            <person name="Martijn J."/>
            <person name="Lind A.E."/>
            <person name="van Eijk R."/>
            <person name="Schleper C."/>
            <person name="Guy L."/>
            <person name="Ettema T.J."/>
        </authorList>
    </citation>
    <scope>NUCLEOTIDE SEQUENCE</scope>
</reference>